<proteinExistence type="predicted"/>
<evidence type="ECO:0000256" key="1">
    <source>
        <dbReference type="ARBA" id="ARBA00022485"/>
    </source>
</evidence>
<dbReference type="EMBL" id="VFOF01000001">
    <property type="protein sequence ID" value="TQL17559.1"/>
    <property type="molecule type" value="Genomic_DNA"/>
</dbReference>
<gene>
    <name evidence="9" type="ORF">FBY58_1150</name>
</gene>
<accession>A0A542W247</accession>
<keyword evidence="3" id="KW-0227">DNA damage</keyword>
<reference evidence="9 10" key="1">
    <citation type="submission" date="2019-06" db="EMBL/GenBank/DDBJ databases">
        <title>Genome sequencing of Zymomonas mobilis strains for genetic engineering and biofuel applications.</title>
        <authorList>
            <person name="Teravest M."/>
        </authorList>
    </citation>
    <scope>NUCLEOTIDE SEQUENCE [LARGE SCALE GENOMIC DNA]</scope>
    <source>
        <strain evidence="9 10">AN0101</strain>
    </source>
</reference>
<dbReference type="PANTHER" id="PTHR33693:SF1">
    <property type="entry name" value="TYPE-4 URACIL-DNA GLYCOSYLASE"/>
    <property type="match status" value="1"/>
</dbReference>
<dbReference type="InterPro" id="IPR005122">
    <property type="entry name" value="Uracil-DNA_glycosylase-like"/>
</dbReference>
<dbReference type="Gene3D" id="3.40.470.10">
    <property type="entry name" value="Uracil-DNA glycosylase-like domain"/>
    <property type="match status" value="1"/>
</dbReference>
<evidence type="ECO:0000313" key="9">
    <source>
        <dbReference type="EMBL" id="TQL17559.1"/>
    </source>
</evidence>
<name>A0A542W247_ZYMMB</name>
<dbReference type="Pfam" id="PF03167">
    <property type="entry name" value="UDG"/>
    <property type="match status" value="1"/>
</dbReference>
<evidence type="ECO:0000256" key="5">
    <source>
        <dbReference type="ARBA" id="ARBA00023004"/>
    </source>
</evidence>
<protein>
    <submittedName>
        <fullName evidence="9">Uracil-DNA glycosylase family 4</fullName>
    </submittedName>
</protein>
<evidence type="ECO:0000256" key="3">
    <source>
        <dbReference type="ARBA" id="ARBA00022763"/>
    </source>
</evidence>
<evidence type="ECO:0000256" key="6">
    <source>
        <dbReference type="ARBA" id="ARBA00023014"/>
    </source>
</evidence>
<evidence type="ECO:0000259" key="8">
    <source>
        <dbReference type="Pfam" id="PF03167"/>
    </source>
</evidence>
<dbReference type="GO" id="GO:0051539">
    <property type="term" value="F:4 iron, 4 sulfur cluster binding"/>
    <property type="evidence" value="ECO:0007669"/>
    <property type="project" value="UniProtKB-KW"/>
</dbReference>
<dbReference type="InterPro" id="IPR051536">
    <property type="entry name" value="UDG_Type-4/5"/>
</dbReference>
<dbReference type="RefSeq" id="WP_141919889.1">
    <property type="nucleotide sequence ID" value="NZ_VFOF01000001.1"/>
</dbReference>
<evidence type="ECO:0000256" key="7">
    <source>
        <dbReference type="ARBA" id="ARBA00023204"/>
    </source>
</evidence>
<dbReference type="PANTHER" id="PTHR33693">
    <property type="entry name" value="TYPE-5 URACIL-DNA GLYCOSYLASE"/>
    <property type="match status" value="1"/>
</dbReference>
<keyword evidence="7" id="KW-0234">DNA repair</keyword>
<feature type="domain" description="Uracil-DNA glycosylase-like" evidence="8">
    <location>
        <begin position="103"/>
        <end position="251"/>
    </location>
</feature>
<dbReference type="SUPFAM" id="SSF52141">
    <property type="entry name" value="Uracil-DNA glycosylase-like"/>
    <property type="match status" value="1"/>
</dbReference>
<sequence length="267" mass="30149">MAFKSLLEWWQTAGVDVLTQDMPQNWFLESHPITPKAEIEESNALNIPEKLSILTDNNTSDIKNNSATISPIIKNIAKDIPEFFLWMEEVFRENIILPKVVNSPDLMVLGASPEVEDAKHNQLFSGKIGRLLSSMLDTLSIRKQDIYFATMSPVVTNIDYINTDSRDENALNFIDYTFIATQHVSLIKPRYLLLLGDAPNRAFLQMNATDARRKMHAITVNNDIISTFALLHPKLLLGTPSLKAAAWKDLRILKRKINGNTNAANQM</sequence>
<organism evidence="9 10">
    <name type="scientific">Zymomonas mobilis</name>
    <dbReference type="NCBI Taxonomy" id="542"/>
    <lineage>
        <taxon>Bacteria</taxon>
        <taxon>Pseudomonadati</taxon>
        <taxon>Pseudomonadota</taxon>
        <taxon>Alphaproteobacteria</taxon>
        <taxon>Sphingomonadales</taxon>
        <taxon>Zymomonadaceae</taxon>
        <taxon>Zymomonas</taxon>
    </lineage>
</organism>
<keyword evidence="1" id="KW-0004">4Fe-4S</keyword>
<keyword evidence="6" id="KW-0411">Iron-sulfur</keyword>
<evidence type="ECO:0000256" key="2">
    <source>
        <dbReference type="ARBA" id="ARBA00022723"/>
    </source>
</evidence>
<dbReference type="GO" id="GO:0097506">
    <property type="term" value="F:deaminated base DNA N-glycosylase activity"/>
    <property type="evidence" value="ECO:0007669"/>
    <property type="project" value="UniProtKB-ARBA"/>
</dbReference>
<evidence type="ECO:0000256" key="4">
    <source>
        <dbReference type="ARBA" id="ARBA00022801"/>
    </source>
</evidence>
<dbReference type="InterPro" id="IPR036895">
    <property type="entry name" value="Uracil-DNA_glycosylase-like_sf"/>
</dbReference>
<keyword evidence="2" id="KW-0479">Metal-binding</keyword>
<keyword evidence="5" id="KW-0408">Iron</keyword>
<dbReference type="Proteomes" id="UP000316887">
    <property type="component" value="Unassembled WGS sequence"/>
</dbReference>
<dbReference type="GO" id="GO:0046872">
    <property type="term" value="F:metal ion binding"/>
    <property type="evidence" value="ECO:0007669"/>
    <property type="project" value="UniProtKB-KW"/>
</dbReference>
<dbReference type="AlphaFoldDB" id="A0A542W247"/>
<dbReference type="GO" id="GO:0006281">
    <property type="term" value="P:DNA repair"/>
    <property type="evidence" value="ECO:0007669"/>
    <property type="project" value="UniProtKB-KW"/>
</dbReference>
<keyword evidence="4" id="KW-0378">Hydrolase</keyword>
<evidence type="ECO:0000313" key="10">
    <source>
        <dbReference type="Proteomes" id="UP000316887"/>
    </source>
</evidence>
<comment type="caution">
    <text evidence="9">The sequence shown here is derived from an EMBL/GenBank/DDBJ whole genome shotgun (WGS) entry which is preliminary data.</text>
</comment>
<dbReference type="OrthoDB" id="5290748at2"/>